<protein>
    <submittedName>
        <fullName evidence="1">Uncharacterized protein</fullName>
    </submittedName>
</protein>
<keyword evidence="2" id="KW-1185">Reference proteome</keyword>
<accession>A0ABM7GEC5</accession>
<dbReference type="EMBL" id="AP019416">
    <property type="protein sequence ID" value="BBI48882.1"/>
    <property type="molecule type" value="Genomic_DNA"/>
</dbReference>
<evidence type="ECO:0000313" key="2">
    <source>
        <dbReference type="Proteomes" id="UP000289555"/>
    </source>
</evidence>
<sequence>MCQERPSGKDSQNAEKVRTNMLRRCIGSVGMLSSLYARDYGAGLTKLYGDNEDGR</sequence>
<proteinExistence type="predicted"/>
<dbReference type="Proteomes" id="UP000289555">
    <property type="component" value="Chromosome"/>
</dbReference>
<reference evidence="2" key="1">
    <citation type="journal article" date="2019" name="Microbiol. Resour. Announc.">
        <title>Complete Genome Sequence of Halomonas olivaria, a Moderately Halophilic Bacterium Isolated from Olive Processing Effluents, Obtained by Nanopore Sequencing.</title>
        <authorList>
            <person name="Nagata S."/>
            <person name="Ii K.M."/>
            <person name="Tsukimi T."/>
            <person name="Miura M.C."/>
            <person name="Galipon J."/>
            <person name="Arakawa K."/>
        </authorList>
    </citation>
    <scope>NUCLEOTIDE SEQUENCE [LARGE SCALE GENOMIC DNA]</scope>
    <source>
        <strain evidence="2">TYRC17</strain>
    </source>
</reference>
<name>A0ABM7GEC5_9GAMM</name>
<evidence type="ECO:0000313" key="1">
    <source>
        <dbReference type="EMBL" id="BBI48882.1"/>
    </source>
</evidence>
<gene>
    <name evidence="1" type="ORF">HORIV_13030</name>
</gene>
<organism evidence="1 2">
    <name type="scientific">Vreelandella olivaria</name>
    <dbReference type="NCBI Taxonomy" id="390919"/>
    <lineage>
        <taxon>Bacteria</taxon>
        <taxon>Pseudomonadati</taxon>
        <taxon>Pseudomonadota</taxon>
        <taxon>Gammaproteobacteria</taxon>
        <taxon>Oceanospirillales</taxon>
        <taxon>Halomonadaceae</taxon>
        <taxon>Vreelandella</taxon>
    </lineage>
</organism>